<evidence type="ECO:0000256" key="2">
    <source>
        <dbReference type="SAM" id="MobiDB-lite"/>
    </source>
</evidence>
<dbReference type="GO" id="GO:0003676">
    <property type="term" value="F:nucleic acid binding"/>
    <property type="evidence" value="ECO:0007669"/>
    <property type="project" value="InterPro"/>
</dbReference>
<evidence type="ECO:0000259" key="3">
    <source>
        <dbReference type="PROSITE" id="PS50158"/>
    </source>
</evidence>
<keyword evidence="4" id="KW-1185">Reference proteome</keyword>
<protein>
    <submittedName>
        <fullName evidence="5">Uncharacterized protein LOC107484933</fullName>
    </submittedName>
</protein>
<organism evidence="4 5">
    <name type="scientific">Arachis duranensis</name>
    <name type="common">Wild peanut</name>
    <dbReference type="NCBI Taxonomy" id="130453"/>
    <lineage>
        <taxon>Eukaryota</taxon>
        <taxon>Viridiplantae</taxon>
        <taxon>Streptophyta</taxon>
        <taxon>Embryophyta</taxon>
        <taxon>Tracheophyta</taxon>
        <taxon>Spermatophyta</taxon>
        <taxon>Magnoliopsida</taxon>
        <taxon>eudicotyledons</taxon>
        <taxon>Gunneridae</taxon>
        <taxon>Pentapetalae</taxon>
        <taxon>rosids</taxon>
        <taxon>fabids</taxon>
        <taxon>Fabales</taxon>
        <taxon>Fabaceae</taxon>
        <taxon>Papilionoideae</taxon>
        <taxon>50 kb inversion clade</taxon>
        <taxon>dalbergioids sensu lato</taxon>
        <taxon>Dalbergieae</taxon>
        <taxon>Pterocarpus clade</taxon>
        <taxon>Arachis</taxon>
    </lineage>
</organism>
<dbReference type="GeneID" id="107484933"/>
<gene>
    <name evidence="5" type="primary">LOC107484933</name>
</gene>
<keyword evidence="1" id="KW-0479">Metal-binding</keyword>
<dbReference type="InterPro" id="IPR001878">
    <property type="entry name" value="Znf_CCHC"/>
</dbReference>
<dbReference type="PROSITE" id="PS50158">
    <property type="entry name" value="ZF_CCHC"/>
    <property type="match status" value="1"/>
</dbReference>
<dbReference type="GO" id="GO:0008270">
    <property type="term" value="F:zinc ion binding"/>
    <property type="evidence" value="ECO:0007669"/>
    <property type="project" value="UniProtKB-KW"/>
</dbReference>
<keyword evidence="1" id="KW-0862">Zinc</keyword>
<proteinExistence type="predicted"/>
<evidence type="ECO:0000256" key="1">
    <source>
        <dbReference type="PROSITE-ProRule" id="PRU00047"/>
    </source>
</evidence>
<evidence type="ECO:0000313" key="5">
    <source>
        <dbReference type="RefSeq" id="XP_015960971.1"/>
    </source>
</evidence>
<dbReference type="AlphaFoldDB" id="A0A6P4D1Q4"/>
<dbReference type="KEGG" id="adu:107484933"/>
<feature type="region of interest" description="Disordered" evidence="2">
    <location>
        <begin position="264"/>
        <end position="304"/>
    </location>
</feature>
<accession>A0A6P4D1Q4</accession>
<reference evidence="5" key="2">
    <citation type="submission" date="2025-08" db="UniProtKB">
        <authorList>
            <consortium name="RefSeq"/>
        </authorList>
    </citation>
    <scope>IDENTIFICATION</scope>
    <source>
        <tissue evidence="5">Whole plant</tissue>
    </source>
</reference>
<dbReference type="InterPro" id="IPR005162">
    <property type="entry name" value="Retrotrans_gag_dom"/>
</dbReference>
<dbReference type="Pfam" id="PF00098">
    <property type="entry name" value="zf-CCHC"/>
    <property type="match status" value="1"/>
</dbReference>
<evidence type="ECO:0000313" key="4">
    <source>
        <dbReference type="Proteomes" id="UP000515211"/>
    </source>
</evidence>
<name>A0A6P4D1Q4_ARADU</name>
<sequence>MATLANTMEANVAASLQAVQRLAQPAGSGNENGEGADDSLRGVPRILAAFQKDGPPVFNGSTNHIEADNWFQAVERALLTQHVRYDQFVKHAAYQLVGEVQQWWQRERRLLHQQNVNITWALFEGAFYKKYFLESLREAKELELLQLKQGSMTIAEYTSKAEGSVRLVMSPLEIRRFSELVDKARVVEEYAKTVSSSRNTLGGNTSRELDNYLGPREQNFKKDGHTPQHMQGQGKFRRGNKSQFHQEEGNGRCYNCGKPGHISKHYHRGSNQDKAQNQQSGRVCTVDARDTTGSDPPTSGKSVL</sequence>
<dbReference type="Proteomes" id="UP000515211">
    <property type="component" value="Chromosome 4"/>
</dbReference>
<dbReference type="RefSeq" id="XP_015960971.1">
    <property type="nucleotide sequence ID" value="XM_016105485.1"/>
</dbReference>
<feature type="region of interest" description="Disordered" evidence="2">
    <location>
        <begin position="216"/>
        <end position="252"/>
    </location>
</feature>
<feature type="compositionally biased region" description="Polar residues" evidence="2">
    <location>
        <begin position="293"/>
        <end position="304"/>
    </location>
</feature>
<dbReference type="PANTHER" id="PTHR34482:SF36">
    <property type="entry name" value="RETROTRANSPOSON GAG DOMAIN-CONTAINING PROTEIN"/>
    <property type="match status" value="1"/>
</dbReference>
<reference evidence="4" key="1">
    <citation type="journal article" date="2016" name="Nat. Genet.">
        <title>The genome sequences of Arachis duranensis and Arachis ipaensis, the diploid ancestors of cultivated peanut.</title>
        <authorList>
            <person name="Bertioli D.J."/>
            <person name="Cannon S.B."/>
            <person name="Froenicke L."/>
            <person name="Huang G."/>
            <person name="Farmer A.D."/>
            <person name="Cannon E.K."/>
            <person name="Liu X."/>
            <person name="Gao D."/>
            <person name="Clevenger J."/>
            <person name="Dash S."/>
            <person name="Ren L."/>
            <person name="Moretzsohn M.C."/>
            <person name="Shirasawa K."/>
            <person name="Huang W."/>
            <person name="Vidigal B."/>
            <person name="Abernathy B."/>
            <person name="Chu Y."/>
            <person name="Niederhuth C.E."/>
            <person name="Umale P."/>
            <person name="Araujo A.C."/>
            <person name="Kozik A."/>
            <person name="Kim K.D."/>
            <person name="Burow M.D."/>
            <person name="Varshney R.K."/>
            <person name="Wang X."/>
            <person name="Zhang X."/>
            <person name="Barkley N."/>
            <person name="Guimaraes P.M."/>
            <person name="Isobe S."/>
            <person name="Guo B."/>
            <person name="Liao B."/>
            <person name="Stalker H.T."/>
            <person name="Schmitz R.J."/>
            <person name="Scheffler B.E."/>
            <person name="Leal-Bertioli S.C."/>
            <person name="Xun X."/>
            <person name="Jackson S.A."/>
            <person name="Michelmore R."/>
            <person name="Ozias-Akins P."/>
        </authorList>
    </citation>
    <scope>NUCLEOTIDE SEQUENCE [LARGE SCALE GENOMIC DNA]</scope>
    <source>
        <strain evidence="4">cv. V14167</strain>
    </source>
</reference>
<keyword evidence="1" id="KW-0863">Zinc-finger</keyword>
<feature type="domain" description="CCHC-type" evidence="3">
    <location>
        <begin position="252"/>
        <end position="265"/>
    </location>
</feature>
<feature type="compositionally biased region" description="Polar residues" evidence="2">
    <location>
        <begin position="272"/>
        <end position="282"/>
    </location>
</feature>
<dbReference type="PANTHER" id="PTHR34482">
    <property type="entry name" value="DNA DAMAGE-INDUCIBLE PROTEIN 1-LIKE"/>
    <property type="match status" value="1"/>
</dbReference>
<dbReference type="Pfam" id="PF03732">
    <property type="entry name" value="Retrotrans_gag"/>
    <property type="match status" value="1"/>
</dbReference>